<evidence type="ECO:0000256" key="6">
    <source>
        <dbReference type="SAM" id="Phobius"/>
    </source>
</evidence>
<dbReference type="SUPFAM" id="SSF49464">
    <property type="entry name" value="Carboxypeptidase regulatory domain-like"/>
    <property type="match status" value="1"/>
</dbReference>
<comment type="caution">
    <text evidence="7">The sequence shown here is derived from an EMBL/GenBank/DDBJ whole genome shotgun (WGS) entry which is preliminary data.</text>
</comment>
<dbReference type="Proteomes" id="UP001521150">
    <property type="component" value="Unassembled WGS sequence"/>
</dbReference>
<reference evidence="7 8" key="1">
    <citation type="submission" date="2021-12" db="EMBL/GenBank/DDBJ databases">
        <title>Genome sequence of Kibdelosporangium philippinense ATCC 49844.</title>
        <authorList>
            <person name="Fedorov E.A."/>
            <person name="Omeragic M."/>
            <person name="Shalygina K.F."/>
            <person name="Maclea K.S."/>
        </authorList>
    </citation>
    <scope>NUCLEOTIDE SEQUENCE [LARGE SCALE GENOMIC DNA]</scope>
    <source>
        <strain evidence="7 8">ATCC 49844</strain>
    </source>
</reference>
<dbReference type="InterPro" id="IPR008969">
    <property type="entry name" value="CarboxyPept-like_regulatory"/>
</dbReference>
<evidence type="ECO:0000313" key="8">
    <source>
        <dbReference type="Proteomes" id="UP001521150"/>
    </source>
</evidence>
<dbReference type="Gene3D" id="2.60.40.1120">
    <property type="entry name" value="Carboxypeptidase-like, regulatory domain"/>
    <property type="match status" value="1"/>
</dbReference>
<feature type="transmembrane region" description="Helical" evidence="6">
    <location>
        <begin position="231"/>
        <end position="252"/>
    </location>
</feature>
<keyword evidence="8" id="KW-1185">Reference proteome</keyword>
<feature type="transmembrane region" description="Helical" evidence="6">
    <location>
        <begin position="145"/>
        <end position="165"/>
    </location>
</feature>
<feature type="transmembrane region" description="Helical" evidence="6">
    <location>
        <begin position="205"/>
        <end position="224"/>
    </location>
</feature>
<feature type="transmembrane region" description="Helical" evidence="6">
    <location>
        <begin position="177"/>
        <end position="199"/>
    </location>
</feature>
<evidence type="ECO:0000256" key="3">
    <source>
        <dbReference type="ARBA" id="ARBA00022989"/>
    </source>
</evidence>
<feature type="transmembrane region" description="Helical" evidence="6">
    <location>
        <begin position="288"/>
        <end position="311"/>
    </location>
</feature>
<accession>A0ABS8Z8S3</accession>
<evidence type="ECO:0000256" key="4">
    <source>
        <dbReference type="ARBA" id="ARBA00023136"/>
    </source>
</evidence>
<protein>
    <recommendedName>
        <fullName evidence="9">Carboxypeptidase regulatory-like domain-containing protein</fullName>
    </recommendedName>
</protein>
<evidence type="ECO:0000256" key="2">
    <source>
        <dbReference type="ARBA" id="ARBA00022692"/>
    </source>
</evidence>
<evidence type="ECO:0000256" key="1">
    <source>
        <dbReference type="ARBA" id="ARBA00004141"/>
    </source>
</evidence>
<dbReference type="InterPro" id="IPR051328">
    <property type="entry name" value="T7SS_ABC-Transporter"/>
</dbReference>
<evidence type="ECO:0000256" key="5">
    <source>
        <dbReference type="SAM" id="MobiDB-lite"/>
    </source>
</evidence>
<evidence type="ECO:0000313" key="7">
    <source>
        <dbReference type="EMBL" id="MCE7004220.1"/>
    </source>
</evidence>
<feature type="region of interest" description="Disordered" evidence="5">
    <location>
        <begin position="428"/>
        <end position="455"/>
    </location>
</feature>
<evidence type="ECO:0008006" key="9">
    <source>
        <dbReference type="Google" id="ProtNLM"/>
    </source>
</evidence>
<keyword evidence="3 6" id="KW-1133">Transmembrane helix</keyword>
<dbReference type="RefSeq" id="WP_233725751.1">
    <property type="nucleotide sequence ID" value="NZ_JAJVCN010000001.1"/>
</dbReference>
<dbReference type="PANTHER" id="PTHR43077">
    <property type="entry name" value="TRANSPORT PERMEASE YVFS-RELATED"/>
    <property type="match status" value="1"/>
</dbReference>
<keyword evidence="2 6" id="KW-0812">Transmembrane</keyword>
<gene>
    <name evidence="7" type="ORF">LWC34_15450</name>
</gene>
<feature type="transmembrane region" description="Helical" evidence="6">
    <location>
        <begin position="18"/>
        <end position="39"/>
    </location>
</feature>
<organism evidence="7 8">
    <name type="scientific">Kibdelosporangium philippinense</name>
    <dbReference type="NCBI Taxonomy" id="211113"/>
    <lineage>
        <taxon>Bacteria</taxon>
        <taxon>Bacillati</taxon>
        <taxon>Actinomycetota</taxon>
        <taxon>Actinomycetes</taxon>
        <taxon>Pseudonocardiales</taxon>
        <taxon>Pseudonocardiaceae</taxon>
        <taxon>Kibdelosporangium</taxon>
    </lineage>
</organism>
<feature type="compositionally biased region" description="Low complexity" evidence="5">
    <location>
        <begin position="439"/>
        <end position="455"/>
    </location>
</feature>
<proteinExistence type="predicted"/>
<name>A0ABS8Z8S3_9PSEU</name>
<keyword evidence="4 6" id="KW-0472">Membrane</keyword>
<sequence length="455" mass="47925">MAEVVPAAATKTPGMGKALVQALWFPAFFVVGFMVFYLVPFHAPAPHHVPVAVVGQQAAGSLSTALEQRAPGAFDITAVGSEQAARQAVLDRDVVGAYDPGTHTLFVAKVNGAPLLPVLQATFASQNPTVVDLASGAPGDSTGTGLFYLVMVCNLVGYIGVMMLLQATAIQGKRKLLTLAGFGAATSIVVFATGLALDVIPFDLWLLPVLFLLTQATSWVTFGLEPLVRQYIPGVAMGLFVLMSIPSSGGAIPKEMVPGFFRALHPIMPLGQTIDAARGILYFDGKGVVGPLLGLFAWFLLGVGLLVFAGWRNRKTADAEAEDLDAELSKLDPQPGHHEARVLMGEVRDRNGWPVTDGTVTVTDHAGKQLGITRIKDNGTYTFSLTDVSPQYVTVIVISPRYRAAADRVAVGHQVTSSLDFVLDAPSTVGHRQPRTDVSGEGAAAAGSASIFPID</sequence>
<comment type="subcellular location">
    <subcellularLocation>
        <location evidence="1">Membrane</location>
        <topology evidence="1">Multi-pass membrane protein</topology>
    </subcellularLocation>
</comment>
<dbReference type="EMBL" id="JAJVCN010000001">
    <property type="protein sequence ID" value="MCE7004220.1"/>
    <property type="molecule type" value="Genomic_DNA"/>
</dbReference>
<dbReference type="PANTHER" id="PTHR43077:SF10">
    <property type="entry name" value="TRANSPORT PERMEASE PROTEIN"/>
    <property type="match status" value="1"/>
</dbReference>